<dbReference type="PROSITE" id="PS50801">
    <property type="entry name" value="STAS"/>
    <property type="match status" value="1"/>
</dbReference>
<accession>A0ABU5R8Q8</accession>
<dbReference type="InterPro" id="IPR036513">
    <property type="entry name" value="STAS_dom_sf"/>
</dbReference>
<dbReference type="RefSeq" id="WP_323330168.1">
    <property type="nucleotide sequence ID" value="NZ_JAYFSI010000005.1"/>
</dbReference>
<name>A0ABU5R8Q8_9PSEU</name>
<evidence type="ECO:0000256" key="1">
    <source>
        <dbReference type="SAM" id="MobiDB-lite"/>
    </source>
</evidence>
<proteinExistence type="predicted"/>
<reference evidence="3 4" key="1">
    <citation type="submission" date="2023-12" db="EMBL/GenBank/DDBJ databases">
        <title>Amycolatopsis sp. V23-08.</title>
        <authorList>
            <person name="Somphong A."/>
        </authorList>
    </citation>
    <scope>NUCLEOTIDE SEQUENCE [LARGE SCALE GENOMIC DNA]</scope>
    <source>
        <strain evidence="3 4">V23-08</strain>
    </source>
</reference>
<dbReference type="CDD" id="cd07043">
    <property type="entry name" value="STAS_anti-anti-sigma_factors"/>
    <property type="match status" value="1"/>
</dbReference>
<evidence type="ECO:0000313" key="4">
    <source>
        <dbReference type="Proteomes" id="UP001304298"/>
    </source>
</evidence>
<sequence length="139" mass="15031">MNHVLPLTCSAVEINAATVRIDMAGDLEFARARALQDLAATAPAQAGLRTPVLDFAERGFPDSSGLSTLPMIHRNAATAGARLRLQARTHRLDLMLRRTGLYRYLVTDPNAEPAPREPVSSTRRRSCADGTARTHTAAV</sequence>
<feature type="region of interest" description="Disordered" evidence="1">
    <location>
        <begin position="108"/>
        <end position="139"/>
    </location>
</feature>
<organism evidence="3 4">
    <name type="scientific">Amycolatopsis heterodermiae</name>
    <dbReference type="NCBI Taxonomy" id="3110235"/>
    <lineage>
        <taxon>Bacteria</taxon>
        <taxon>Bacillati</taxon>
        <taxon>Actinomycetota</taxon>
        <taxon>Actinomycetes</taxon>
        <taxon>Pseudonocardiales</taxon>
        <taxon>Pseudonocardiaceae</taxon>
        <taxon>Amycolatopsis</taxon>
    </lineage>
</organism>
<dbReference type="SUPFAM" id="SSF52091">
    <property type="entry name" value="SpoIIaa-like"/>
    <property type="match status" value="1"/>
</dbReference>
<dbReference type="Pfam" id="PF13466">
    <property type="entry name" value="STAS_2"/>
    <property type="match status" value="1"/>
</dbReference>
<feature type="domain" description="STAS" evidence="2">
    <location>
        <begin position="21"/>
        <end position="122"/>
    </location>
</feature>
<gene>
    <name evidence="3" type="ORF">VA596_23880</name>
</gene>
<keyword evidence="4" id="KW-1185">Reference proteome</keyword>
<evidence type="ECO:0000313" key="3">
    <source>
        <dbReference type="EMBL" id="MEA5362596.1"/>
    </source>
</evidence>
<protein>
    <submittedName>
        <fullName evidence="3">STAS domain-containing protein</fullName>
    </submittedName>
</protein>
<dbReference type="Gene3D" id="3.30.750.24">
    <property type="entry name" value="STAS domain"/>
    <property type="match status" value="1"/>
</dbReference>
<dbReference type="EMBL" id="JAYFSI010000005">
    <property type="protein sequence ID" value="MEA5362596.1"/>
    <property type="molecule type" value="Genomic_DNA"/>
</dbReference>
<evidence type="ECO:0000259" key="2">
    <source>
        <dbReference type="PROSITE" id="PS50801"/>
    </source>
</evidence>
<comment type="caution">
    <text evidence="3">The sequence shown here is derived from an EMBL/GenBank/DDBJ whole genome shotgun (WGS) entry which is preliminary data.</text>
</comment>
<dbReference type="InterPro" id="IPR002645">
    <property type="entry name" value="STAS_dom"/>
</dbReference>
<dbReference type="Proteomes" id="UP001304298">
    <property type="component" value="Unassembled WGS sequence"/>
</dbReference>
<dbReference type="InterPro" id="IPR058548">
    <property type="entry name" value="MlaB-like_STAS"/>
</dbReference>